<comment type="caution">
    <text evidence="2">The sequence shown here is derived from an EMBL/GenBank/DDBJ whole genome shotgun (WGS) entry which is preliminary data.</text>
</comment>
<evidence type="ECO:0000313" key="3">
    <source>
        <dbReference type="Proteomes" id="UP000617340"/>
    </source>
</evidence>
<sequence>MGFAVESEALMSRHGPRMFSTVSSLSGPRSARLVLTRDACTGITRFPDKRQNNVTNRADYCETAGTLNYQPVTSISCSTRRTEKKSKVKRRKWSAPVSEPPPQAPEPSLRISLDATEHQAAPHCVPTNSTLNETLYGISYRVLSLFENN</sequence>
<accession>A0A834JCP1</accession>
<dbReference type="AlphaFoldDB" id="A0A834JCP1"/>
<keyword evidence="3" id="KW-1185">Reference proteome</keyword>
<reference evidence="2" key="1">
    <citation type="journal article" date="2020" name="G3 (Bethesda)">
        <title>High-Quality Assemblies for Three Invasive Social Wasps from the &lt;i&gt;Vespula&lt;/i&gt; Genus.</title>
        <authorList>
            <person name="Harrop T.W.R."/>
            <person name="Guhlin J."/>
            <person name="McLaughlin G.M."/>
            <person name="Permina E."/>
            <person name="Stockwell P."/>
            <person name="Gilligan J."/>
            <person name="Le Lec M.F."/>
            <person name="Gruber M.A.M."/>
            <person name="Quinn O."/>
            <person name="Lovegrove M."/>
            <person name="Duncan E.J."/>
            <person name="Remnant E.J."/>
            <person name="Van Eeckhoven J."/>
            <person name="Graham B."/>
            <person name="Knapp R.A."/>
            <person name="Langford K.W."/>
            <person name="Kronenberg Z."/>
            <person name="Press M.O."/>
            <person name="Eacker S.M."/>
            <person name="Wilson-Rankin E.E."/>
            <person name="Purcell J."/>
            <person name="Lester P.J."/>
            <person name="Dearden P.K."/>
        </authorList>
    </citation>
    <scope>NUCLEOTIDE SEQUENCE</scope>
    <source>
        <strain evidence="2">Linc-1</strain>
    </source>
</reference>
<name>A0A834JCP1_VESGE</name>
<proteinExistence type="predicted"/>
<feature type="region of interest" description="Disordered" evidence="1">
    <location>
        <begin position="78"/>
        <end position="108"/>
    </location>
</feature>
<protein>
    <submittedName>
        <fullName evidence="2">Uncharacterized protein</fullName>
    </submittedName>
</protein>
<evidence type="ECO:0000256" key="1">
    <source>
        <dbReference type="SAM" id="MobiDB-lite"/>
    </source>
</evidence>
<gene>
    <name evidence="2" type="ORF">HZH68_013350</name>
</gene>
<dbReference type="Proteomes" id="UP000617340">
    <property type="component" value="Unassembled WGS sequence"/>
</dbReference>
<feature type="compositionally biased region" description="Basic residues" evidence="1">
    <location>
        <begin position="82"/>
        <end position="93"/>
    </location>
</feature>
<evidence type="ECO:0000313" key="2">
    <source>
        <dbReference type="EMBL" id="KAF7386218.1"/>
    </source>
</evidence>
<dbReference type="EMBL" id="JACSDZ010000015">
    <property type="protein sequence ID" value="KAF7386218.1"/>
    <property type="molecule type" value="Genomic_DNA"/>
</dbReference>
<organism evidence="2 3">
    <name type="scientific">Vespula germanica</name>
    <name type="common">German yellow jacket</name>
    <name type="synonym">Paravespula germanica</name>
    <dbReference type="NCBI Taxonomy" id="30212"/>
    <lineage>
        <taxon>Eukaryota</taxon>
        <taxon>Metazoa</taxon>
        <taxon>Ecdysozoa</taxon>
        <taxon>Arthropoda</taxon>
        <taxon>Hexapoda</taxon>
        <taxon>Insecta</taxon>
        <taxon>Pterygota</taxon>
        <taxon>Neoptera</taxon>
        <taxon>Endopterygota</taxon>
        <taxon>Hymenoptera</taxon>
        <taxon>Apocrita</taxon>
        <taxon>Aculeata</taxon>
        <taxon>Vespoidea</taxon>
        <taxon>Vespidae</taxon>
        <taxon>Vespinae</taxon>
        <taxon>Vespula</taxon>
    </lineage>
</organism>